<evidence type="ECO:0000313" key="1">
    <source>
        <dbReference type="EMBL" id="MDH0690860.1"/>
    </source>
</evidence>
<proteinExistence type="predicted"/>
<dbReference type="EMBL" id="JAOCDG010000098">
    <property type="protein sequence ID" value="MDH0690860.1"/>
    <property type="molecule type" value="Genomic_DNA"/>
</dbReference>
<gene>
    <name evidence="1" type="ORF">N5D09_22480</name>
</gene>
<dbReference type="AlphaFoldDB" id="A0ABD4Y6Q3"/>
<name>A0ABD4Y6Q3_STUST</name>
<dbReference type="RefSeq" id="WP_279649656.1">
    <property type="nucleotide sequence ID" value="NZ_JAOCDG010000098.1"/>
</dbReference>
<evidence type="ECO:0000313" key="2">
    <source>
        <dbReference type="Proteomes" id="UP001161139"/>
    </source>
</evidence>
<organism evidence="1 2">
    <name type="scientific">Stutzerimonas stutzeri</name>
    <name type="common">Pseudomonas stutzeri</name>
    <dbReference type="NCBI Taxonomy" id="316"/>
    <lineage>
        <taxon>Bacteria</taxon>
        <taxon>Pseudomonadati</taxon>
        <taxon>Pseudomonadota</taxon>
        <taxon>Gammaproteobacteria</taxon>
        <taxon>Pseudomonadales</taxon>
        <taxon>Pseudomonadaceae</taxon>
        <taxon>Stutzerimonas</taxon>
    </lineage>
</organism>
<dbReference type="Proteomes" id="UP001161139">
    <property type="component" value="Unassembled WGS sequence"/>
</dbReference>
<reference evidence="1" key="1">
    <citation type="submission" date="2022-09" db="EMBL/GenBank/DDBJ databases">
        <title>Intensive care unit water sources are persistently colonized with multi-drug resistant bacteria and are the site of extensive horizontal gene transfer of antibiotic resistance genes.</title>
        <authorList>
            <person name="Diorio-Toth L."/>
        </authorList>
    </citation>
    <scope>NUCLEOTIDE SEQUENCE</scope>
    <source>
        <strain evidence="1">GD03864</strain>
    </source>
</reference>
<protein>
    <submittedName>
        <fullName evidence="1">Uncharacterized protein</fullName>
    </submittedName>
</protein>
<accession>A0ABD4Y6Q3</accession>
<comment type="caution">
    <text evidence="1">The sequence shown here is derived from an EMBL/GenBank/DDBJ whole genome shotgun (WGS) entry which is preliminary data.</text>
</comment>
<feature type="non-terminal residue" evidence="1">
    <location>
        <position position="1"/>
    </location>
</feature>
<sequence length="77" mass="8351">WKKQGTVAYIPTTVWFVSSQDGTPYPNCESQAGGKDTIGYWLSCGSRACRSLGYTVGQLAEKQGNNISDVAVLQCQM</sequence>